<evidence type="ECO:0000313" key="1">
    <source>
        <dbReference type="EMBL" id="RGB77223.1"/>
    </source>
</evidence>
<comment type="caution">
    <text evidence="1">The sequence shown here is derived from an EMBL/GenBank/DDBJ whole genome shotgun (WGS) entry which is preliminary data.</text>
</comment>
<dbReference type="EMBL" id="QVEU01000002">
    <property type="protein sequence ID" value="RGB77223.1"/>
    <property type="molecule type" value="Genomic_DNA"/>
</dbReference>
<sequence length="487" mass="55436">MDIFSKTDKNSGSVMLLDLGISEEGFDFAYDIQKAMEISEYELDAITVKLSENENTLKKLTPNCDKTDYILASSSGALCGMMDIFLVEKPGDSQLVDISDKWFENRIMDFAKLCGWDYKSNDSLTSAIKHLEKKFKIPYDQTGAGDAAGFVFDLNPRNHHFKSMAHNLSLLGLFFSIFDQFANTSHFISSGELISLQEADNNFELRGNNFSSKLFCGFVNWFGHLISDMSGSSASRGRGMGIPSPFWTWTNDIIAMKRKLNINTLDFDKSLNELALQIYSNGYDLRFEATKAIPVFVNELLVRLIYSVRRLFIFFMQTPKDDRSFKHMWEFSQPFSNASVKRMLTVAHGTFCLIDVGDAVAHGFISGGGSFNVADFFLRLNIVGIGRFSISLYGEISREVKRKSFKKEEVILRQERITMIDYVEGLKILAEVYDDRYLLIFTEELIESEMYINAFEKSVLLAEKRNVPKDQILRSKADIDSYFKGGR</sequence>
<dbReference type="RefSeq" id="WP_117520895.1">
    <property type="nucleotide sequence ID" value="NZ_AP031484.1"/>
</dbReference>
<keyword evidence="2" id="KW-1185">Reference proteome</keyword>
<reference evidence="1 2" key="1">
    <citation type="submission" date="2018-08" db="EMBL/GenBank/DDBJ databases">
        <title>A genome reference for cultivated species of the human gut microbiota.</title>
        <authorList>
            <person name="Zou Y."/>
            <person name="Xue W."/>
            <person name="Luo G."/>
        </authorList>
    </citation>
    <scope>NUCLEOTIDE SEQUENCE [LARGE SCALE GENOMIC DNA]</scope>
    <source>
        <strain evidence="1 2">OF01-3</strain>
    </source>
</reference>
<dbReference type="OrthoDB" id="1692525at2"/>
<gene>
    <name evidence="1" type="ORF">DXA39_03085</name>
</gene>
<dbReference type="AlphaFoldDB" id="A0A3E2TJQ7"/>
<evidence type="ECO:0000313" key="2">
    <source>
        <dbReference type="Proteomes" id="UP000261011"/>
    </source>
</evidence>
<protein>
    <submittedName>
        <fullName evidence="1">Uncharacterized protein</fullName>
    </submittedName>
</protein>
<proteinExistence type="predicted"/>
<dbReference type="Proteomes" id="UP000261011">
    <property type="component" value="Unassembled WGS sequence"/>
</dbReference>
<accession>A0A3E2TJQ7</accession>
<name>A0A3E2TJQ7_9FIRM</name>
<organism evidence="1 2">
    <name type="scientific">Anaerococcus nagyae</name>
    <dbReference type="NCBI Taxonomy" id="1755241"/>
    <lineage>
        <taxon>Bacteria</taxon>
        <taxon>Bacillati</taxon>
        <taxon>Bacillota</taxon>
        <taxon>Tissierellia</taxon>
        <taxon>Tissierellales</taxon>
        <taxon>Peptoniphilaceae</taxon>
        <taxon>Anaerococcus</taxon>
    </lineage>
</organism>